<dbReference type="GO" id="GO:0006631">
    <property type="term" value="P:fatty acid metabolic process"/>
    <property type="evidence" value="ECO:0007669"/>
    <property type="project" value="TreeGrafter"/>
</dbReference>
<evidence type="ECO:0000313" key="5">
    <source>
        <dbReference type="Proteomes" id="UP000054047"/>
    </source>
</evidence>
<protein>
    <recommendedName>
        <fullName evidence="3">Choline/carnitine acyltransferase domain-containing protein</fullName>
    </recommendedName>
</protein>
<dbReference type="PANTHER" id="PTHR22589:SF31">
    <property type="entry name" value="CARNITINE O-PALMITOYLTRANSFERASE"/>
    <property type="match status" value="1"/>
</dbReference>
<dbReference type="GO" id="GO:0009437">
    <property type="term" value="P:carnitine metabolic process"/>
    <property type="evidence" value="ECO:0007669"/>
    <property type="project" value="TreeGrafter"/>
</dbReference>
<keyword evidence="1" id="KW-0012">Acyltransferase</keyword>
<dbReference type="InterPro" id="IPR042231">
    <property type="entry name" value="Cho/carn_acyl_trans_2"/>
</dbReference>
<evidence type="ECO:0000256" key="1">
    <source>
        <dbReference type="ARBA" id="ARBA00023315"/>
    </source>
</evidence>
<dbReference type="Gene3D" id="3.30.559.70">
    <property type="entry name" value="Choline/Carnitine o-acyltransferase, domain 2"/>
    <property type="match status" value="1"/>
</dbReference>
<keyword evidence="5" id="KW-1185">Reference proteome</keyword>
<dbReference type="Pfam" id="PF00755">
    <property type="entry name" value="Carn_acyltransf"/>
    <property type="match status" value="1"/>
</dbReference>
<evidence type="ECO:0000313" key="4">
    <source>
        <dbReference type="EMBL" id="KIH54090.1"/>
    </source>
</evidence>
<sequence length="130" mass="15201">MSIFCEFRLLEPCEIQHQYEAILNQEIDQLPVERHLAVLTAGERTHWARTRRAYFRSGINKTSLNDIERAAFVVILDDEEVSYDKNDSSKLDRWAHNLLHGKGHDRWFDKSCNIIISKNAHVGINAEHSW</sequence>
<dbReference type="SUPFAM" id="SSF52777">
    <property type="entry name" value="CoA-dependent acyltransferases"/>
    <property type="match status" value="1"/>
</dbReference>
<dbReference type="Proteomes" id="UP000054047">
    <property type="component" value="Unassembled WGS sequence"/>
</dbReference>
<dbReference type="PANTHER" id="PTHR22589">
    <property type="entry name" value="CARNITINE O-ACYLTRANSFERASE"/>
    <property type="match status" value="1"/>
</dbReference>
<proteinExistence type="predicted"/>
<dbReference type="AlphaFoldDB" id="A0A0C2FZN8"/>
<dbReference type="GO" id="GO:0004095">
    <property type="term" value="F:carnitine O-palmitoyltransferase activity"/>
    <property type="evidence" value="ECO:0007669"/>
    <property type="project" value="TreeGrafter"/>
</dbReference>
<dbReference type="EMBL" id="KN739731">
    <property type="protein sequence ID" value="KIH54090.1"/>
    <property type="molecule type" value="Genomic_DNA"/>
</dbReference>
<feature type="active site" description="Proton acceptor" evidence="2">
    <location>
        <position position="128"/>
    </location>
</feature>
<dbReference type="GO" id="GO:0005739">
    <property type="term" value="C:mitochondrion"/>
    <property type="evidence" value="ECO:0007669"/>
    <property type="project" value="TreeGrafter"/>
</dbReference>
<accession>A0A0C2FZN8</accession>
<name>A0A0C2FZN8_9BILA</name>
<dbReference type="InterPro" id="IPR039551">
    <property type="entry name" value="Cho/carn_acyl_trans"/>
</dbReference>
<feature type="domain" description="Choline/carnitine acyltransferase" evidence="3">
    <location>
        <begin position="8"/>
        <end position="130"/>
    </location>
</feature>
<keyword evidence="1" id="KW-0808">Transferase</keyword>
<organism evidence="4 5">
    <name type="scientific">Ancylostoma duodenale</name>
    <dbReference type="NCBI Taxonomy" id="51022"/>
    <lineage>
        <taxon>Eukaryota</taxon>
        <taxon>Metazoa</taxon>
        <taxon>Ecdysozoa</taxon>
        <taxon>Nematoda</taxon>
        <taxon>Chromadorea</taxon>
        <taxon>Rhabditida</taxon>
        <taxon>Rhabditina</taxon>
        <taxon>Rhabditomorpha</taxon>
        <taxon>Strongyloidea</taxon>
        <taxon>Ancylostomatidae</taxon>
        <taxon>Ancylostomatinae</taxon>
        <taxon>Ancylostoma</taxon>
    </lineage>
</organism>
<dbReference type="OrthoDB" id="240216at2759"/>
<evidence type="ECO:0000256" key="2">
    <source>
        <dbReference type="PIRSR" id="PIRSR600542-1"/>
    </source>
</evidence>
<dbReference type="InterPro" id="IPR000542">
    <property type="entry name" value="Carn_acyl_trans"/>
</dbReference>
<gene>
    <name evidence="4" type="ORF">ANCDUO_15763</name>
</gene>
<evidence type="ECO:0000259" key="3">
    <source>
        <dbReference type="Pfam" id="PF00755"/>
    </source>
</evidence>
<reference evidence="4 5" key="1">
    <citation type="submission" date="2013-12" db="EMBL/GenBank/DDBJ databases">
        <title>Draft genome of the parsitic nematode Ancylostoma duodenale.</title>
        <authorList>
            <person name="Mitreva M."/>
        </authorList>
    </citation>
    <scope>NUCLEOTIDE SEQUENCE [LARGE SCALE GENOMIC DNA]</scope>
    <source>
        <strain evidence="4 5">Zhejiang</strain>
    </source>
</reference>